<accession>A0A448WEX6</accession>
<reference evidence="1" key="1">
    <citation type="submission" date="2018-11" db="EMBL/GenBank/DDBJ databases">
        <authorList>
            <consortium name="Pathogen Informatics"/>
        </authorList>
    </citation>
    <scope>NUCLEOTIDE SEQUENCE</scope>
</reference>
<comment type="caution">
    <text evidence="1">The sequence shown here is derived from an EMBL/GenBank/DDBJ whole genome shotgun (WGS) entry which is preliminary data.</text>
</comment>
<keyword evidence="2" id="KW-1185">Reference proteome</keyword>
<protein>
    <submittedName>
        <fullName evidence="1">Uncharacterized protein</fullName>
    </submittedName>
</protein>
<dbReference type="OrthoDB" id="9939933at2759"/>
<name>A0A448WEX6_9PLAT</name>
<dbReference type="Proteomes" id="UP000784294">
    <property type="component" value="Unassembled WGS sequence"/>
</dbReference>
<gene>
    <name evidence="1" type="ORF">PXEA_LOCUS3513</name>
</gene>
<proteinExistence type="predicted"/>
<sequence length="161" mass="18456">MFTVFQKPIRPPPPDRRFVRCTCDRLIMVSVDMTDLICPRCHLLLVLPAGHLHTTVISNRPRSAPVRGECDFLWSSSNHSQNSKSEMPFDAEEKATVDKLSGHSHYNVADWLARMKSLRLAKERSSINHFWSPPDRVRSFSDKAPAGGKWVNWNTKRSEDL</sequence>
<organism evidence="1 2">
    <name type="scientific">Protopolystoma xenopodis</name>
    <dbReference type="NCBI Taxonomy" id="117903"/>
    <lineage>
        <taxon>Eukaryota</taxon>
        <taxon>Metazoa</taxon>
        <taxon>Spiralia</taxon>
        <taxon>Lophotrochozoa</taxon>
        <taxon>Platyhelminthes</taxon>
        <taxon>Monogenea</taxon>
        <taxon>Polyopisthocotylea</taxon>
        <taxon>Polystomatidea</taxon>
        <taxon>Polystomatidae</taxon>
        <taxon>Protopolystoma</taxon>
    </lineage>
</organism>
<evidence type="ECO:0000313" key="2">
    <source>
        <dbReference type="Proteomes" id="UP000784294"/>
    </source>
</evidence>
<evidence type="ECO:0000313" key="1">
    <source>
        <dbReference type="EMBL" id="VEL10073.1"/>
    </source>
</evidence>
<dbReference type="AlphaFoldDB" id="A0A448WEX6"/>
<dbReference type="EMBL" id="CAAALY010007966">
    <property type="protein sequence ID" value="VEL10073.1"/>
    <property type="molecule type" value="Genomic_DNA"/>
</dbReference>